<evidence type="ECO:0000313" key="4">
    <source>
        <dbReference type="Proteomes" id="UP000226437"/>
    </source>
</evidence>
<dbReference type="RefSeq" id="WP_099107007.1">
    <property type="nucleotide sequence ID" value="NZ_JAATJF010000002.1"/>
</dbReference>
<comment type="caution">
    <text evidence="3">The sequence shown here is derived from an EMBL/GenBank/DDBJ whole genome shotgun (WGS) entry which is preliminary data.</text>
</comment>
<organism evidence="3 4">
    <name type="scientific">Neolewinella marina</name>
    <dbReference type="NCBI Taxonomy" id="438751"/>
    <lineage>
        <taxon>Bacteria</taxon>
        <taxon>Pseudomonadati</taxon>
        <taxon>Bacteroidota</taxon>
        <taxon>Saprospiria</taxon>
        <taxon>Saprospirales</taxon>
        <taxon>Lewinellaceae</taxon>
        <taxon>Neolewinella</taxon>
    </lineage>
</organism>
<protein>
    <recommendedName>
        <fullName evidence="2">Mannosyl-glycoprotein endo-beta-N-acetylglucosamidase-like domain-containing protein</fullName>
    </recommendedName>
</protein>
<proteinExistence type="predicted"/>
<evidence type="ECO:0000259" key="2">
    <source>
        <dbReference type="Pfam" id="PF01832"/>
    </source>
</evidence>
<sequence length="244" mass="26963">MTISLTRLTAFAARHWLRLGLIGCALILLTQKQVNFNLRLGHPDYEPVPATAPVPPVESTAEGEPPTFLTQDQGNRQSSGGFFSRFNFFGGGEASRLEALTQLPDQEVAAFITRFRHVAEAEQEKFGIPVSITLATGLLYSKAGKAAGARDYNNFFGLDCSGDWGGPTARVAGDCVRSYETAWTSFRDFSLAVTGGKFARLREFGPRDYRRWAAGMDELGFNGTENLGTQLQQTIDRYQLFRFD</sequence>
<feature type="region of interest" description="Disordered" evidence="1">
    <location>
        <begin position="49"/>
        <end position="77"/>
    </location>
</feature>
<dbReference type="Proteomes" id="UP000226437">
    <property type="component" value="Unassembled WGS sequence"/>
</dbReference>
<dbReference type="GO" id="GO:0004040">
    <property type="term" value="F:amidase activity"/>
    <property type="evidence" value="ECO:0007669"/>
    <property type="project" value="InterPro"/>
</dbReference>
<evidence type="ECO:0000313" key="3">
    <source>
        <dbReference type="EMBL" id="PHK98109.1"/>
    </source>
</evidence>
<dbReference type="AlphaFoldDB" id="A0A2G0CDQ8"/>
<reference evidence="3 4" key="1">
    <citation type="submission" date="2017-10" db="EMBL/GenBank/DDBJ databases">
        <title>The draft genome sequence of Lewinella marina KCTC 32374.</title>
        <authorList>
            <person name="Wang K."/>
        </authorList>
    </citation>
    <scope>NUCLEOTIDE SEQUENCE [LARGE SCALE GENOMIC DNA]</scope>
    <source>
        <strain evidence="3 4">MKG-38</strain>
    </source>
</reference>
<evidence type="ECO:0000256" key="1">
    <source>
        <dbReference type="SAM" id="MobiDB-lite"/>
    </source>
</evidence>
<gene>
    <name evidence="3" type="ORF">CGL56_13040</name>
</gene>
<dbReference type="InterPro" id="IPR002901">
    <property type="entry name" value="MGlyc_endo_b_GlcNAc-like_dom"/>
</dbReference>
<dbReference type="Gene3D" id="1.10.530.10">
    <property type="match status" value="1"/>
</dbReference>
<dbReference type="Pfam" id="PF01832">
    <property type="entry name" value="Glucosaminidase"/>
    <property type="match status" value="1"/>
</dbReference>
<dbReference type="OrthoDB" id="977752at2"/>
<accession>A0A2G0CDQ8</accession>
<name>A0A2G0CDQ8_9BACT</name>
<keyword evidence="4" id="KW-1185">Reference proteome</keyword>
<feature type="domain" description="Mannosyl-glycoprotein endo-beta-N-acetylglucosamidase-like" evidence="2">
    <location>
        <begin position="118"/>
        <end position="240"/>
    </location>
</feature>
<dbReference type="EMBL" id="PDLO01000005">
    <property type="protein sequence ID" value="PHK98109.1"/>
    <property type="molecule type" value="Genomic_DNA"/>
</dbReference>